<keyword evidence="3" id="KW-1185">Reference proteome</keyword>
<comment type="caution">
    <text evidence="2">The sequence shown here is derived from an EMBL/GenBank/DDBJ whole genome shotgun (WGS) entry which is preliminary data.</text>
</comment>
<name>A0AAD5GDX4_AMBAR</name>
<proteinExistence type="predicted"/>
<organism evidence="2 3">
    <name type="scientific">Ambrosia artemisiifolia</name>
    <name type="common">Common ragweed</name>
    <dbReference type="NCBI Taxonomy" id="4212"/>
    <lineage>
        <taxon>Eukaryota</taxon>
        <taxon>Viridiplantae</taxon>
        <taxon>Streptophyta</taxon>
        <taxon>Embryophyta</taxon>
        <taxon>Tracheophyta</taxon>
        <taxon>Spermatophyta</taxon>
        <taxon>Magnoliopsida</taxon>
        <taxon>eudicotyledons</taxon>
        <taxon>Gunneridae</taxon>
        <taxon>Pentapetalae</taxon>
        <taxon>asterids</taxon>
        <taxon>campanulids</taxon>
        <taxon>Asterales</taxon>
        <taxon>Asteraceae</taxon>
        <taxon>Asteroideae</taxon>
        <taxon>Heliantheae alliance</taxon>
        <taxon>Heliantheae</taxon>
        <taxon>Ambrosia</taxon>
    </lineage>
</organism>
<gene>
    <name evidence="2" type="ORF">M8C21_033861</name>
</gene>
<evidence type="ECO:0000313" key="2">
    <source>
        <dbReference type="EMBL" id="KAI7738747.1"/>
    </source>
</evidence>
<protein>
    <submittedName>
        <fullName evidence="2">Uncharacterized protein</fullName>
    </submittedName>
</protein>
<reference evidence="2" key="1">
    <citation type="submission" date="2022-06" db="EMBL/GenBank/DDBJ databases">
        <title>Uncovering the hologenomic basis of an extraordinary plant invasion.</title>
        <authorList>
            <person name="Bieker V.C."/>
            <person name="Martin M.D."/>
            <person name="Gilbert T."/>
            <person name="Hodgins K."/>
            <person name="Battlay P."/>
            <person name="Petersen B."/>
            <person name="Wilson J."/>
        </authorList>
    </citation>
    <scope>NUCLEOTIDE SEQUENCE</scope>
    <source>
        <strain evidence="2">AA19_3_7</strain>
        <tissue evidence="2">Leaf</tissue>
    </source>
</reference>
<dbReference type="EMBL" id="JAMZMK010008733">
    <property type="protein sequence ID" value="KAI7738747.1"/>
    <property type="molecule type" value="Genomic_DNA"/>
</dbReference>
<dbReference type="AlphaFoldDB" id="A0AAD5GDX4"/>
<accession>A0AAD5GDX4</accession>
<feature type="region of interest" description="Disordered" evidence="1">
    <location>
        <begin position="161"/>
        <end position="211"/>
    </location>
</feature>
<sequence>MERLKTRETLEIKGVGFGKGNVKGMSSAMIVSSQDFQQFGRIEFMVEMSKVKKQFDVMVKEKKKIEEALSQIYQKYPEKEEVSTLVAMYEALLEDKPTWPSNATGESMETEAKLKVVLAGIGEQVNNDFERTDNERMDEGERNTNEEMIVVAKFVTDLMQPEKSSAGENEAGAEGDEKLVETGTESVVDKDNKAESTNGKEAVDDKKGLGNLVDNNIEEMIEGKDKPMQVKDEPNMDAVEVLMVSDGDGSGV</sequence>
<evidence type="ECO:0000313" key="3">
    <source>
        <dbReference type="Proteomes" id="UP001206925"/>
    </source>
</evidence>
<evidence type="ECO:0000256" key="1">
    <source>
        <dbReference type="SAM" id="MobiDB-lite"/>
    </source>
</evidence>
<dbReference type="Proteomes" id="UP001206925">
    <property type="component" value="Unassembled WGS sequence"/>
</dbReference>